<dbReference type="Gene3D" id="3.10.350.10">
    <property type="entry name" value="LysM domain"/>
    <property type="match status" value="1"/>
</dbReference>
<organism evidence="2 3">
    <name type="scientific">Conyzicola nivalis</name>
    <dbReference type="NCBI Taxonomy" id="1477021"/>
    <lineage>
        <taxon>Bacteria</taxon>
        <taxon>Bacillati</taxon>
        <taxon>Actinomycetota</taxon>
        <taxon>Actinomycetes</taxon>
        <taxon>Micrococcales</taxon>
        <taxon>Microbacteriaceae</taxon>
        <taxon>Conyzicola</taxon>
    </lineage>
</organism>
<feature type="transmembrane region" description="Helical" evidence="1">
    <location>
        <begin position="45"/>
        <end position="64"/>
    </location>
</feature>
<keyword evidence="3" id="KW-1185">Reference proteome</keyword>
<dbReference type="EMBL" id="JBEPSJ010000001">
    <property type="protein sequence ID" value="MET4580971.1"/>
    <property type="molecule type" value="Genomic_DNA"/>
</dbReference>
<evidence type="ECO:0000313" key="2">
    <source>
        <dbReference type="EMBL" id="MET4580971.1"/>
    </source>
</evidence>
<gene>
    <name evidence="2" type="ORF">ABIE21_000461</name>
</gene>
<proteinExistence type="predicted"/>
<keyword evidence="1" id="KW-1133">Transmembrane helix</keyword>
<comment type="caution">
    <text evidence="2">The sequence shown here is derived from an EMBL/GenBank/DDBJ whole genome shotgun (WGS) entry which is preliminary data.</text>
</comment>
<evidence type="ECO:0000256" key="1">
    <source>
        <dbReference type="SAM" id="Phobius"/>
    </source>
</evidence>
<evidence type="ECO:0000313" key="3">
    <source>
        <dbReference type="Proteomes" id="UP001549257"/>
    </source>
</evidence>
<name>A0ABV2QIU7_9MICO</name>
<dbReference type="Proteomes" id="UP001549257">
    <property type="component" value="Unassembled WGS sequence"/>
</dbReference>
<keyword evidence="1" id="KW-0812">Transmembrane</keyword>
<dbReference type="RefSeq" id="WP_354023173.1">
    <property type="nucleotide sequence ID" value="NZ_JBEPSJ010000001.1"/>
</dbReference>
<protein>
    <recommendedName>
        <fullName evidence="4">LysM domain-containing protein</fullName>
    </recommendedName>
</protein>
<keyword evidence="1" id="KW-0472">Membrane</keyword>
<sequence length="136" mass="14039">MSTAVLNTSTAVESVSALAASGRSDVAVRVPSAAPRLRLTKRGRVVFTTLASLPVVAAVMFFALNGGGATATSSSGAALEEITLQAGQSLWQLAEDIAPHDDPRDVISDIMAVNQLESGSVQAGQRLMLPPEYSAE</sequence>
<accession>A0ABV2QIU7</accession>
<reference evidence="2 3" key="1">
    <citation type="submission" date="2024-06" db="EMBL/GenBank/DDBJ databases">
        <title>Sorghum-associated microbial communities from plants grown in Nebraska, USA.</title>
        <authorList>
            <person name="Schachtman D."/>
        </authorList>
    </citation>
    <scope>NUCLEOTIDE SEQUENCE [LARGE SCALE GENOMIC DNA]</scope>
    <source>
        <strain evidence="2 3">2857</strain>
    </source>
</reference>
<dbReference type="InterPro" id="IPR036779">
    <property type="entry name" value="LysM_dom_sf"/>
</dbReference>
<evidence type="ECO:0008006" key="4">
    <source>
        <dbReference type="Google" id="ProtNLM"/>
    </source>
</evidence>